<dbReference type="InterPro" id="IPR029058">
    <property type="entry name" value="AB_hydrolase_fold"/>
</dbReference>
<name>A0A1I4PWI0_9GAMM</name>
<dbReference type="SUPFAM" id="SSF46894">
    <property type="entry name" value="C-terminal effector domain of the bipartite response regulators"/>
    <property type="match status" value="1"/>
</dbReference>
<dbReference type="Gene3D" id="3.40.50.1820">
    <property type="entry name" value="alpha/beta hydrolase"/>
    <property type="match status" value="1"/>
</dbReference>
<dbReference type="GO" id="GO:0006355">
    <property type="term" value="P:regulation of DNA-templated transcription"/>
    <property type="evidence" value="ECO:0007669"/>
    <property type="project" value="InterPro"/>
</dbReference>
<dbReference type="OrthoDB" id="9779853at2"/>
<protein>
    <submittedName>
        <fullName evidence="2">Pimeloyl-ACP methyl ester carboxylesterase</fullName>
    </submittedName>
</protein>
<dbReference type="GO" id="GO:0047372">
    <property type="term" value="F:monoacylglycerol lipase activity"/>
    <property type="evidence" value="ECO:0007669"/>
    <property type="project" value="TreeGrafter"/>
</dbReference>
<dbReference type="AlphaFoldDB" id="A0A1I4PWI0"/>
<dbReference type="RefSeq" id="WP_092022193.1">
    <property type="nucleotide sequence ID" value="NZ_FOUE01000003.1"/>
</dbReference>
<dbReference type="InterPro" id="IPR050266">
    <property type="entry name" value="AB_hydrolase_sf"/>
</dbReference>
<dbReference type="GO" id="GO:0046464">
    <property type="term" value="P:acylglycerol catabolic process"/>
    <property type="evidence" value="ECO:0007669"/>
    <property type="project" value="TreeGrafter"/>
</dbReference>
<reference evidence="3" key="1">
    <citation type="submission" date="2016-10" db="EMBL/GenBank/DDBJ databases">
        <authorList>
            <person name="Varghese N."/>
            <person name="Submissions S."/>
        </authorList>
    </citation>
    <scope>NUCLEOTIDE SEQUENCE [LARGE SCALE GENOMIC DNA]</scope>
    <source>
        <strain evidence="3">CGMCC 1.7061</strain>
    </source>
</reference>
<evidence type="ECO:0000259" key="1">
    <source>
        <dbReference type="PROSITE" id="PS50043"/>
    </source>
</evidence>
<dbReference type="SUPFAM" id="SSF53474">
    <property type="entry name" value="alpha/beta-Hydrolases"/>
    <property type="match status" value="1"/>
</dbReference>
<dbReference type="Pfam" id="PF00196">
    <property type="entry name" value="GerE"/>
    <property type="match status" value="1"/>
</dbReference>
<dbReference type="Proteomes" id="UP000198519">
    <property type="component" value="Unassembled WGS sequence"/>
</dbReference>
<accession>A0A1I4PWI0</accession>
<dbReference type="InterPro" id="IPR036388">
    <property type="entry name" value="WH-like_DNA-bd_sf"/>
</dbReference>
<dbReference type="Gene3D" id="1.10.10.10">
    <property type="entry name" value="Winged helix-like DNA-binding domain superfamily/Winged helix DNA-binding domain"/>
    <property type="match status" value="1"/>
</dbReference>
<dbReference type="GO" id="GO:0016020">
    <property type="term" value="C:membrane"/>
    <property type="evidence" value="ECO:0007669"/>
    <property type="project" value="TreeGrafter"/>
</dbReference>
<evidence type="ECO:0000313" key="2">
    <source>
        <dbReference type="EMBL" id="SFM32182.1"/>
    </source>
</evidence>
<dbReference type="SMART" id="SM00421">
    <property type="entry name" value="HTH_LUXR"/>
    <property type="match status" value="1"/>
</dbReference>
<sequence length="581" mass="63554">MESASQAEPLKAPAPEPEELKALVLSVIQGEQDYQVLLNMLEPVTLGVQGLQGDTALTLALLLEEVEQQAELNDQLYALVKDEGAPALALTESGVILAQNPAAQNLFGTSKGEGIARLGVSAQDFRDFQQRIFQYEGPSLLRTFPPLSDPPCDDNTLPLIFIGLYNGEHQTFLLRAVECQWSDSIDKALEDIFQLTDAERDILACLAQGMNSEQISHKRSRAVGTVRQQIKSLLGKMGASSQVQAVALASAIGSQSYAQQSSHSAPQAALSGYPLELGELMRGQRRVGWRRYGANGGKPVLLHGSYFGAGEFPQDREWATRHGLDVIVPERLGYGRSQPPGKGEDILATQVEDCLAVLDALNIPRVYLASHDSGFMYALALANRHPERASGILAMSPSAPFQDKDSLDYLPRQHRVFMWAARHAFWSVRLLIRLGMVQMRKLGPERWMEAVFEGVPHDLEVLQAPSCRQGTLGTYGFNLNQVGKGYELDLEVSMARDWAPLVRQAEVPVCGLVGGKNMATPPNFVRSLQALNPGIVLKEISEAGQTLCLTHTDHCFRLLAECVDGSLEQEHWLLTGGEGLV</sequence>
<feature type="domain" description="HTH luxR-type" evidence="1">
    <location>
        <begin position="188"/>
        <end position="253"/>
    </location>
</feature>
<dbReference type="CDD" id="cd06170">
    <property type="entry name" value="LuxR_C_like"/>
    <property type="match status" value="1"/>
</dbReference>
<dbReference type="STRING" id="488535.SAMN04487963_2035"/>
<keyword evidence="3" id="KW-1185">Reference proteome</keyword>
<evidence type="ECO:0000313" key="3">
    <source>
        <dbReference type="Proteomes" id="UP000198519"/>
    </source>
</evidence>
<dbReference type="InterPro" id="IPR016032">
    <property type="entry name" value="Sig_transdc_resp-reg_C-effctor"/>
</dbReference>
<dbReference type="PROSITE" id="PS50043">
    <property type="entry name" value="HTH_LUXR_2"/>
    <property type="match status" value="1"/>
</dbReference>
<dbReference type="InterPro" id="IPR000073">
    <property type="entry name" value="AB_hydrolase_1"/>
</dbReference>
<dbReference type="EMBL" id="FOUE01000003">
    <property type="protein sequence ID" value="SFM32182.1"/>
    <property type="molecule type" value="Genomic_DNA"/>
</dbReference>
<dbReference type="InterPro" id="IPR000792">
    <property type="entry name" value="Tscrpt_reg_LuxR_C"/>
</dbReference>
<dbReference type="GO" id="GO:0003677">
    <property type="term" value="F:DNA binding"/>
    <property type="evidence" value="ECO:0007669"/>
    <property type="project" value="InterPro"/>
</dbReference>
<dbReference type="Pfam" id="PF12697">
    <property type="entry name" value="Abhydrolase_6"/>
    <property type="match status" value="1"/>
</dbReference>
<dbReference type="PANTHER" id="PTHR43798:SF33">
    <property type="entry name" value="HYDROLASE, PUTATIVE (AFU_ORTHOLOGUE AFUA_2G14860)-RELATED"/>
    <property type="match status" value="1"/>
</dbReference>
<gene>
    <name evidence="2" type="ORF">SAMN04487963_2035</name>
</gene>
<dbReference type="PANTHER" id="PTHR43798">
    <property type="entry name" value="MONOACYLGLYCEROL LIPASE"/>
    <property type="match status" value="1"/>
</dbReference>
<proteinExistence type="predicted"/>
<organism evidence="2 3">
    <name type="scientific">Marinobacter zhejiangensis</name>
    <dbReference type="NCBI Taxonomy" id="488535"/>
    <lineage>
        <taxon>Bacteria</taxon>
        <taxon>Pseudomonadati</taxon>
        <taxon>Pseudomonadota</taxon>
        <taxon>Gammaproteobacteria</taxon>
        <taxon>Pseudomonadales</taxon>
        <taxon>Marinobacteraceae</taxon>
        <taxon>Marinobacter</taxon>
    </lineage>
</organism>